<dbReference type="EMBL" id="OZ034822">
    <property type="protein sequence ID" value="CAL1409749.1"/>
    <property type="molecule type" value="Genomic_DNA"/>
</dbReference>
<keyword evidence="3" id="KW-1185">Reference proteome</keyword>
<dbReference type="SUPFAM" id="SSF50386">
    <property type="entry name" value="STI-like"/>
    <property type="match status" value="1"/>
</dbReference>
<organism evidence="2 3">
    <name type="scientific">Linum trigynum</name>
    <dbReference type="NCBI Taxonomy" id="586398"/>
    <lineage>
        <taxon>Eukaryota</taxon>
        <taxon>Viridiplantae</taxon>
        <taxon>Streptophyta</taxon>
        <taxon>Embryophyta</taxon>
        <taxon>Tracheophyta</taxon>
        <taxon>Spermatophyta</taxon>
        <taxon>Magnoliopsida</taxon>
        <taxon>eudicotyledons</taxon>
        <taxon>Gunneridae</taxon>
        <taxon>Pentapetalae</taxon>
        <taxon>rosids</taxon>
        <taxon>fabids</taxon>
        <taxon>Malpighiales</taxon>
        <taxon>Linaceae</taxon>
        <taxon>Linum</taxon>
    </lineage>
</organism>
<dbReference type="InterPro" id="IPR011065">
    <property type="entry name" value="Kunitz_inhibitor_STI-like_sf"/>
</dbReference>
<dbReference type="Pfam" id="PF00197">
    <property type="entry name" value="Kunitz_legume"/>
    <property type="match status" value="1"/>
</dbReference>
<dbReference type="PANTHER" id="PTHR33107:SF5">
    <property type="entry name" value="KUNITZ TRYPSIN INHIBITOR 5"/>
    <property type="match status" value="1"/>
</dbReference>
<evidence type="ECO:0000313" key="3">
    <source>
        <dbReference type="Proteomes" id="UP001497516"/>
    </source>
</evidence>
<accession>A0AAV2GHW3</accession>
<feature type="signal peptide" evidence="1">
    <location>
        <begin position="1"/>
        <end position="29"/>
    </location>
</feature>
<dbReference type="InterPro" id="IPR002160">
    <property type="entry name" value="Prot_inh_Kunz-lg"/>
</dbReference>
<dbReference type="Proteomes" id="UP001497516">
    <property type="component" value="Chromosome 9"/>
</dbReference>
<dbReference type="GO" id="GO:0004866">
    <property type="term" value="F:endopeptidase inhibitor activity"/>
    <property type="evidence" value="ECO:0007669"/>
    <property type="project" value="InterPro"/>
</dbReference>
<keyword evidence="1" id="KW-0732">Signal</keyword>
<dbReference type="AlphaFoldDB" id="A0AAV2GHW3"/>
<evidence type="ECO:0000313" key="2">
    <source>
        <dbReference type="EMBL" id="CAL1409749.1"/>
    </source>
</evidence>
<dbReference type="PANTHER" id="PTHR33107">
    <property type="entry name" value="KUNITZ TRYPSIN INHIBITOR 2"/>
    <property type="match status" value="1"/>
</dbReference>
<sequence>MNPATTFLPTTTALLITFLLVITLNPVLTAAMRPPLIDTHGSRVEFGAQYLIFPATHNGGGGLTLADAAPTNCHTHASCKVDIIQAQNPNSHGLPVTFSPVIIFGAMDLNIQFAASSACGKSTVW</sequence>
<proteinExistence type="predicted"/>
<feature type="chain" id="PRO_5043707616" evidence="1">
    <location>
        <begin position="30"/>
        <end position="125"/>
    </location>
</feature>
<reference evidence="2 3" key="1">
    <citation type="submission" date="2024-04" db="EMBL/GenBank/DDBJ databases">
        <authorList>
            <person name="Fracassetti M."/>
        </authorList>
    </citation>
    <scope>NUCLEOTIDE SEQUENCE [LARGE SCALE GENOMIC DNA]</scope>
</reference>
<protein>
    <submittedName>
        <fullName evidence="2">Uncharacterized protein</fullName>
    </submittedName>
</protein>
<dbReference type="Gene3D" id="2.80.10.50">
    <property type="match status" value="1"/>
</dbReference>
<name>A0AAV2GHW3_9ROSI</name>
<evidence type="ECO:0000256" key="1">
    <source>
        <dbReference type="SAM" id="SignalP"/>
    </source>
</evidence>
<gene>
    <name evidence="2" type="ORF">LTRI10_LOCUS49221</name>
</gene>